<dbReference type="STRING" id="29655.A0A0K9Q488"/>
<accession>A0A0K9Q488</accession>
<sequence>MKILVAVDESEESMHALMWTIDHHLVSANEIDSLVVLHVQKPLELYAYPIGPAVYASAVVIDSVKKAQQQDSEELLIRVKEICRNKRIESHTVIIDGDPKEIICQTIDQMNIDLVVLGSRGQGMIKRALLGSVSDYCAHHANCPVLIVRPRKEQEQRS</sequence>
<gene>
    <name evidence="2" type="ORF">ZOSMA_116G00530</name>
</gene>
<dbReference type="PANTHER" id="PTHR31964:SF124">
    <property type="entry name" value="ADENINE NUCLEOTIDE ALPHA HYDROLASES-LIKE SUPERFAMILY PROTEIN"/>
    <property type="match status" value="1"/>
</dbReference>
<dbReference type="InterPro" id="IPR006015">
    <property type="entry name" value="Universal_stress_UspA"/>
</dbReference>
<dbReference type="Pfam" id="PF00582">
    <property type="entry name" value="Usp"/>
    <property type="match status" value="1"/>
</dbReference>
<reference evidence="3" key="1">
    <citation type="journal article" date="2016" name="Nature">
        <title>The genome of the seagrass Zostera marina reveals angiosperm adaptation to the sea.</title>
        <authorList>
            <person name="Olsen J.L."/>
            <person name="Rouze P."/>
            <person name="Verhelst B."/>
            <person name="Lin Y.-C."/>
            <person name="Bayer T."/>
            <person name="Collen J."/>
            <person name="Dattolo E."/>
            <person name="De Paoli E."/>
            <person name="Dittami S."/>
            <person name="Maumus F."/>
            <person name="Michel G."/>
            <person name="Kersting A."/>
            <person name="Lauritano C."/>
            <person name="Lohaus R."/>
            <person name="Toepel M."/>
            <person name="Tonon T."/>
            <person name="Vanneste K."/>
            <person name="Amirebrahimi M."/>
            <person name="Brakel J."/>
            <person name="Bostroem C."/>
            <person name="Chovatia M."/>
            <person name="Grimwood J."/>
            <person name="Jenkins J.W."/>
            <person name="Jueterbock A."/>
            <person name="Mraz A."/>
            <person name="Stam W.T."/>
            <person name="Tice H."/>
            <person name="Bornberg-Bauer E."/>
            <person name="Green P.J."/>
            <person name="Pearson G.A."/>
            <person name="Procaccini G."/>
            <person name="Duarte C.M."/>
            <person name="Schmutz J."/>
            <person name="Reusch T.B.H."/>
            <person name="Van de Peer Y."/>
        </authorList>
    </citation>
    <scope>NUCLEOTIDE SEQUENCE [LARGE SCALE GENOMIC DNA]</scope>
    <source>
        <strain evidence="3">cv. Finnish</strain>
    </source>
</reference>
<comment type="caution">
    <text evidence="2">The sequence shown here is derived from an EMBL/GenBank/DDBJ whole genome shotgun (WGS) entry which is preliminary data.</text>
</comment>
<evidence type="ECO:0000259" key="1">
    <source>
        <dbReference type="Pfam" id="PF00582"/>
    </source>
</evidence>
<dbReference type="OrthoDB" id="843225at2759"/>
<dbReference type="InterPro" id="IPR006016">
    <property type="entry name" value="UspA"/>
</dbReference>
<dbReference type="PRINTS" id="PR01438">
    <property type="entry name" value="UNVRSLSTRESS"/>
</dbReference>
<dbReference type="OMA" id="EWYIENM"/>
<proteinExistence type="predicted"/>
<keyword evidence="3" id="KW-1185">Reference proteome</keyword>
<dbReference type="Gene3D" id="3.40.50.620">
    <property type="entry name" value="HUPs"/>
    <property type="match status" value="1"/>
</dbReference>
<dbReference type="InterPro" id="IPR014729">
    <property type="entry name" value="Rossmann-like_a/b/a_fold"/>
</dbReference>
<feature type="domain" description="UspA" evidence="1">
    <location>
        <begin position="2"/>
        <end position="149"/>
    </location>
</feature>
<dbReference type="CDD" id="cd23659">
    <property type="entry name" value="USP_At3g01520-like"/>
    <property type="match status" value="1"/>
</dbReference>
<protein>
    <submittedName>
        <fullName evidence="2">Universal stress protein family protein</fullName>
    </submittedName>
</protein>
<dbReference type="EMBL" id="LFYR01000182">
    <property type="protein sequence ID" value="KMZ75327.1"/>
    <property type="molecule type" value="Genomic_DNA"/>
</dbReference>
<dbReference type="SUPFAM" id="SSF52402">
    <property type="entry name" value="Adenine nucleotide alpha hydrolases-like"/>
    <property type="match status" value="1"/>
</dbReference>
<dbReference type="AlphaFoldDB" id="A0A0K9Q488"/>
<dbReference type="Proteomes" id="UP000036987">
    <property type="component" value="Unassembled WGS sequence"/>
</dbReference>
<dbReference type="PANTHER" id="PTHR31964">
    <property type="entry name" value="ADENINE NUCLEOTIDE ALPHA HYDROLASES-LIKE SUPERFAMILY PROTEIN"/>
    <property type="match status" value="1"/>
</dbReference>
<evidence type="ECO:0000313" key="3">
    <source>
        <dbReference type="Proteomes" id="UP000036987"/>
    </source>
</evidence>
<organism evidence="2 3">
    <name type="scientific">Zostera marina</name>
    <name type="common">Eelgrass</name>
    <dbReference type="NCBI Taxonomy" id="29655"/>
    <lineage>
        <taxon>Eukaryota</taxon>
        <taxon>Viridiplantae</taxon>
        <taxon>Streptophyta</taxon>
        <taxon>Embryophyta</taxon>
        <taxon>Tracheophyta</taxon>
        <taxon>Spermatophyta</taxon>
        <taxon>Magnoliopsida</taxon>
        <taxon>Liliopsida</taxon>
        <taxon>Zosteraceae</taxon>
        <taxon>Zostera</taxon>
    </lineage>
</organism>
<name>A0A0K9Q488_ZOSMR</name>
<evidence type="ECO:0000313" key="2">
    <source>
        <dbReference type="EMBL" id="KMZ75327.1"/>
    </source>
</evidence>